<dbReference type="Pfam" id="PF07686">
    <property type="entry name" value="V-set"/>
    <property type="match status" value="1"/>
</dbReference>
<evidence type="ECO:0000259" key="8">
    <source>
        <dbReference type="PROSITE" id="PS50835"/>
    </source>
</evidence>
<evidence type="ECO:0000313" key="9">
    <source>
        <dbReference type="Ensembl" id="ENSCPOP00000005738.3"/>
    </source>
</evidence>
<dbReference type="Pfam" id="PF08205">
    <property type="entry name" value="C2-set_2"/>
    <property type="match status" value="1"/>
</dbReference>
<feature type="chain" id="PRO_5011648579" description="Ig-like domain-containing protein" evidence="7">
    <location>
        <begin position="23"/>
        <end position="422"/>
    </location>
</feature>
<dbReference type="GeneTree" id="ENSGT00940000162848"/>
<dbReference type="Ensembl" id="ENSCPOT00000006434.3">
    <property type="protein sequence ID" value="ENSCPOP00000005738.3"/>
    <property type="gene ID" value="ENSCPOG00000006369.4"/>
</dbReference>
<keyword evidence="5" id="KW-1015">Disulfide bond</keyword>
<reference evidence="10" key="1">
    <citation type="journal article" date="2011" name="Nature">
        <title>A high-resolution map of human evolutionary constraint using 29 mammals.</title>
        <authorList>
            <person name="Lindblad-Toh K."/>
            <person name="Garber M."/>
            <person name="Zuk O."/>
            <person name="Lin M.F."/>
            <person name="Parker B.J."/>
            <person name="Washietl S."/>
            <person name="Kheradpour P."/>
            <person name="Ernst J."/>
            <person name="Jordan G."/>
            <person name="Mauceli E."/>
            <person name="Ward L.D."/>
            <person name="Lowe C.B."/>
            <person name="Holloway A.K."/>
            <person name="Clamp M."/>
            <person name="Gnerre S."/>
            <person name="Alfoldi J."/>
            <person name="Beal K."/>
            <person name="Chang J."/>
            <person name="Clawson H."/>
            <person name="Cuff J."/>
            <person name="Di Palma F."/>
            <person name="Fitzgerald S."/>
            <person name="Flicek P."/>
            <person name="Guttman M."/>
            <person name="Hubisz M.J."/>
            <person name="Jaffe D.B."/>
            <person name="Jungreis I."/>
            <person name="Kent W.J."/>
            <person name="Kostka D."/>
            <person name="Lara M."/>
            <person name="Martins A.L."/>
            <person name="Massingham T."/>
            <person name="Moltke I."/>
            <person name="Raney B.J."/>
            <person name="Rasmussen M.D."/>
            <person name="Robinson J."/>
            <person name="Stark A."/>
            <person name="Vilella A.J."/>
            <person name="Wen J."/>
            <person name="Xie X."/>
            <person name="Zody M.C."/>
            <person name="Baldwin J."/>
            <person name="Bloom T."/>
            <person name="Chin C.W."/>
            <person name="Heiman D."/>
            <person name="Nicol R."/>
            <person name="Nusbaum C."/>
            <person name="Young S."/>
            <person name="Wilkinson J."/>
            <person name="Worley K.C."/>
            <person name="Kovar C.L."/>
            <person name="Muzny D.M."/>
            <person name="Gibbs R.A."/>
            <person name="Cree A."/>
            <person name="Dihn H.H."/>
            <person name="Fowler G."/>
            <person name="Jhangiani S."/>
            <person name="Joshi V."/>
            <person name="Lee S."/>
            <person name="Lewis L.R."/>
            <person name="Nazareth L.V."/>
            <person name="Okwuonu G."/>
            <person name="Santibanez J."/>
            <person name="Warren W.C."/>
            <person name="Mardis E.R."/>
            <person name="Weinstock G.M."/>
            <person name="Wilson R.K."/>
            <person name="Delehaunty K."/>
            <person name="Dooling D."/>
            <person name="Fronik C."/>
            <person name="Fulton L."/>
            <person name="Fulton B."/>
            <person name="Graves T."/>
            <person name="Minx P."/>
            <person name="Sodergren E."/>
            <person name="Birney E."/>
            <person name="Margulies E.H."/>
            <person name="Herrero J."/>
            <person name="Green E.D."/>
            <person name="Haussler D."/>
            <person name="Siepel A."/>
            <person name="Goldman N."/>
            <person name="Pollard K.S."/>
            <person name="Pedersen J.S."/>
            <person name="Lander E.S."/>
            <person name="Kellis M."/>
        </authorList>
    </citation>
    <scope>NUCLEOTIDE SEQUENCE [LARGE SCALE GENOMIC DNA]</scope>
    <source>
        <strain evidence="10">2N</strain>
    </source>
</reference>
<dbReference type="OrthoDB" id="6413693at2759"/>
<dbReference type="InterPro" id="IPR003599">
    <property type="entry name" value="Ig_sub"/>
</dbReference>
<dbReference type="GO" id="GO:0002860">
    <property type="term" value="P:positive regulation of natural killer cell mediated cytotoxicity directed against tumor cell target"/>
    <property type="evidence" value="ECO:0007669"/>
    <property type="project" value="TreeGrafter"/>
</dbReference>
<dbReference type="STRING" id="10141.ENSCPOP00000005738"/>
<feature type="signal peptide" evidence="7">
    <location>
        <begin position="1"/>
        <end position="22"/>
    </location>
</feature>
<keyword evidence="4 6" id="KW-0472">Membrane</keyword>
<dbReference type="SUPFAM" id="SSF48726">
    <property type="entry name" value="Immunoglobulin"/>
    <property type="match status" value="3"/>
</dbReference>
<name>H0V7M4_CAVPO</name>
<feature type="transmembrane region" description="Helical" evidence="6">
    <location>
        <begin position="352"/>
        <end position="374"/>
    </location>
</feature>
<dbReference type="GO" id="GO:0002891">
    <property type="term" value="P:positive regulation of immunoglobulin mediated immune response"/>
    <property type="evidence" value="ECO:0007669"/>
    <property type="project" value="TreeGrafter"/>
</dbReference>
<dbReference type="InterPro" id="IPR013162">
    <property type="entry name" value="CD80_C2-set"/>
</dbReference>
<dbReference type="HOGENOM" id="CLU_029618_0_0_1"/>
<evidence type="ECO:0000313" key="10">
    <source>
        <dbReference type="Proteomes" id="UP000005447"/>
    </source>
</evidence>
<dbReference type="GO" id="GO:0043296">
    <property type="term" value="C:apical junction complex"/>
    <property type="evidence" value="ECO:0007669"/>
    <property type="project" value="TreeGrafter"/>
</dbReference>
<evidence type="ECO:0000256" key="7">
    <source>
        <dbReference type="SAM" id="SignalP"/>
    </source>
</evidence>
<dbReference type="GeneID" id="101788294"/>
<keyword evidence="3 6" id="KW-1133">Transmembrane helix</keyword>
<evidence type="ECO:0000256" key="5">
    <source>
        <dbReference type="ARBA" id="ARBA00023157"/>
    </source>
</evidence>
<evidence type="ECO:0000256" key="1">
    <source>
        <dbReference type="ARBA" id="ARBA00004479"/>
    </source>
</evidence>
<protein>
    <recommendedName>
        <fullName evidence="8">Ig-like domain-containing protein</fullName>
    </recommendedName>
</protein>
<evidence type="ECO:0000256" key="2">
    <source>
        <dbReference type="ARBA" id="ARBA00022692"/>
    </source>
</evidence>
<dbReference type="InterPro" id="IPR036179">
    <property type="entry name" value="Ig-like_dom_sf"/>
</dbReference>
<dbReference type="AlphaFoldDB" id="H0V7M4"/>
<dbReference type="KEGG" id="cpoc:101788294"/>
<sequence>MALAALLLPLLGLLLRPRPGAGMETPSMQKPSEVTGHVGQNVTLPCWLGALEPGIHVSQFTWEHQQPEGSLQPVATFHYDGRSVSREPRRMRFVAAKAGGNLTDASLMLSDLRVEDGGIYKCNIATFPRGTIVIKTQLLVLASPQNRVEPRQVWPPLTPGEPVPVALCASKRGWPPAKLSWHLDDSALNETIKEIQEQKQEPLSGTVSVTSLLLMVPSRSTDGRRVTCRVDHDTLAEPDLLHATVSVPYPPEVFISGYNEDWYPGQTNVNLSCDIYSNPEPVTVVWNTTTGTLPRSAEVQGRQLLFHNVEESIHNTTFTCLAINTMGTGQWNLTILLKAPPPAGEPSARQRAILPICLGVCSVIAIAIAALFHLRRCRARDPTQSRSSRNPDRIERMEQLNESEEGAICLTQVKNTAEEDTR</sequence>
<dbReference type="GO" id="GO:0007156">
    <property type="term" value="P:homophilic cell adhesion via plasma membrane adhesion molecules"/>
    <property type="evidence" value="ECO:0007669"/>
    <property type="project" value="TreeGrafter"/>
</dbReference>
<dbReference type="SMART" id="SM00409">
    <property type="entry name" value="IG"/>
    <property type="match status" value="2"/>
</dbReference>
<dbReference type="Proteomes" id="UP000005447">
    <property type="component" value="Unassembled WGS sequence"/>
</dbReference>
<dbReference type="Bgee" id="ENSCPOG00000006369">
    <property type="expression patterns" value="Expressed in heart and 7 other cell types or tissues"/>
</dbReference>
<comment type="subcellular location">
    <subcellularLocation>
        <location evidence="1">Membrane</location>
        <topology evidence="1">Single-pass type I membrane protein</topology>
    </subcellularLocation>
</comment>
<dbReference type="PANTHER" id="PTHR47387">
    <property type="entry name" value="NECTIN-2"/>
    <property type="match status" value="1"/>
</dbReference>
<reference evidence="9" key="3">
    <citation type="submission" date="2025-09" db="UniProtKB">
        <authorList>
            <consortium name="Ensembl"/>
        </authorList>
    </citation>
    <scope>IDENTIFICATION</scope>
    <source>
        <strain evidence="9">2N</strain>
    </source>
</reference>
<dbReference type="RefSeq" id="XP_013002333.1">
    <property type="nucleotide sequence ID" value="XM_013146879.3"/>
</dbReference>
<dbReference type="InterPro" id="IPR007110">
    <property type="entry name" value="Ig-like_dom"/>
</dbReference>
<dbReference type="GO" id="GO:0050839">
    <property type="term" value="F:cell adhesion molecule binding"/>
    <property type="evidence" value="ECO:0007669"/>
    <property type="project" value="TreeGrafter"/>
</dbReference>
<organism evidence="9 10">
    <name type="scientific">Cavia porcellus</name>
    <name type="common">Guinea pig</name>
    <dbReference type="NCBI Taxonomy" id="10141"/>
    <lineage>
        <taxon>Eukaryota</taxon>
        <taxon>Metazoa</taxon>
        <taxon>Chordata</taxon>
        <taxon>Craniata</taxon>
        <taxon>Vertebrata</taxon>
        <taxon>Euteleostomi</taxon>
        <taxon>Mammalia</taxon>
        <taxon>Eutheria</taxon>
        <taxon>Euarchontoglires</taxon>
        <taxon>Glires</taxon>
        <taxon>Rodentia</taxon>
        <taxon>Hystricomorpha</taxon>
        <taxon>Caviidae</taxon>
        <taxon>Cavia</taxon>
    </lineage>
</organism>
<dbReference type="GO" id="GO:0050862">
    <property type="term" value="P:positive regulation of T cell receptor signaling pathway"/>
    <property type="evidence" value="ECO:0007669"/>
    <property type="project" value="TreeGrafter"/>
</dbReference>
<proteinExistence type="predicted"/>
<keyword evidence="2 6" id="KW-0812">Transmembrane</keyword>
<gene>
    <name evidence="9" type="primary">LOC101788294</name>
</gene>
<dbReference type="GO" id="GO:0001675">
    <property type="term" value="P:acrosome assembly"/>
    <property type="evidence" value="ECO:0007669"/>
    <property type="project" value="TreeGrafter"/>
</dbReference>
<accession>H0V7M4</accession>
<dbReference type="EMBL" id="AAKN02048228">
    <property type="status" value="NOT_ANNOTATED_CDS"/>
    <property type="molecule type" value="Genomic_DNA"/>
</dbReference>
<evidence type="ECO:0000256" key="3">
    <source>
        <dbReference type="ARBA" id="ARBA00022989"/>
    </source>
</evidence>
<dbReference type="GO" id="GO:0005925">
    <property type="term" value="C:focal adhesion"/>
    <property type="evidence" value="ECO:0007669"/>
    <property type="project" value="TreeGrafter"/>
</dbReference>
<dbReference type="VEuPathDB" id="HostDB:ENSCPOG00000006369"/>
<dbReference type="GO" id="GO:0005886">
    <property type="term" value="C:plasma membrane"/>
    <property type="evidence" value="ECO:0007669"/>
    <property type="project" value="TreeGrafter"/>
</dbReference>
<evidence type="ECO:0000256" key="4">
    <source>
        <dbReference type="ARBA" id="ARBA00023136"/>
    </source>
</evidence>
<dbReference type="InterPro" id="IPR013106">
    <property type="entry name" value="Ig_V-set"/>
</dbReference>
<feature type="domain" description="Ig-like" evidence="8">
    <location>
        <begin position="144"/>
        <end position="246"/>
    </location>
</feature>
<dbReference type="GO" id="GO:0033005">
    <property type="term" value="P:positive regulation of mast cell activation"/>
    <property type="evidence" value="ECO:0007669"/>
    <property type="project" value="TreeGrafter"/>
</dbReference>
<feature type="domain" description="Ig-like" evidence="8">
    <location>
        <begin position="251"/>
        <end position="334"/>
    </location>
</feature>
<dbReference type="InterPro" id="IPR013783">
    <property type="entry name" value="Ig-like_fold"/>
</dbReference>
<dbReference type="PANTHER" id="PTHR47387:SF2">
    <property type="entry name" value="PVR CELL ADHESION MOLECULE"/>
    <property type="match status" value="1"/>
</dbReference>
<keyword evidence="7" id="KW-0732">Signal</keyword>
<dbReference type="PROSITE" id="PS50835">
    <property type="entry name" value="IG_LIKE"/>
    <property type="match status" value="3"/>
</dbReference>
<dbReference type="InParanoid" id="H0V7M4"/>
<reference evidence="9" key="2">
    <citation type="submission" date="2025-08" db="UniProtKB">
        <authorList>
            <consortium name="Ensembl"/>
        </authorList>
    </citation>
    <scope>IDENTIFICATION</scope>
    <source>
        <strain evidence="9">2N</strain>
    </source>
</reference>
<dbReference type="OMA" id="PWHRNVA"/>
<dbReference type="GO" id="GO:0046814">
    <property type="term" value="P:coreceptor-mediated virion attachment to host cell"/>
    <property type="evidence" value="ECO:0007669"/>
    <property type="project" value="TreeGrafter"/>
</dbReference>
<dbReference type="InterPro" id="IPR052659">
    <property type="entry name" value="Nectin/PVR"/>
</dbReference>
<evidence type="ECO:0000256" key="6">
    <source>
        <dbReference type="SAM" id="Phobius"/>
    </source>
</evidence>
<dbReference type="Gene3D" id="2.60.40.10">
    <property type="entry name" value="Immunoglobulins"/>
    <property type="match status" value="3"/>
</dbReference>
<keyword evidence="10" id="KW-1185">Reference proteome</keyword>
<dbReference type="EMBL" id="AAKN02048227">
    <property type="status" value="NOT_ANNOTATED_CDS"/>
    <property type="molecule type" value="Genomic_DNA"/>
</dbReference>
<feature type="domain" description="Ig-like" evidence="8">
    <location>
        <begin position="26"/>
        <end position="124"/>
    </location>
</feature>